<protein>
    <recommendedName>
        <fullName evidence="3">Mandelate racemase/muconate lactonizing enzyme C-terminal domain-containing protein</fullName>
    </recommendedName>
</protein>
<dbReference type="PROSITE" id="PS00909">
    <property type="entry name" value="MR_MLE_2"/>
    <property type="match status" value="1"/>
</dbReference>
<keyword evidence="1" id="KW-0479">Metal-binding</keyword>
<sequence>MEFGWQESPAVLRDAIPVNATVPAVPAADVPAVLALYPGCRTAKVKVAEAGQTAEDDVARVAAVRAALGPEGRIRLDANGRWSVDEAERAVHRLERFDLEYLEQPCASVDELVELSRRIRYLDVPVALDEAVRKAGDPLEAVRAGAGGVVILKAAPLGGIRAALALADQIALPAVVSSALETSVGLSMGAALAAALPELAYDCGLGTGSLLAADVTADPLLPVDGRIPVRRVEPDAELLARWAASPSAPAGGGTASRAAPRSSKEAPAWALRTVHAHVRGADVRTTRAPIRGRSTRAGP</sequence>
<gene>
    <name evidence="4" type="ORF">GCM10025866_15040</name>
</gene>
<dbReference type="CDD" id="cd03320">
    <property type="entry name" value="OSBS"/>
    <property type="match status" value="1"/>
</dbReference>
<dbReference type="PANTHER" id="PTHR48073:SF2">
    <property type="entry name" value="O-SUCCINYLBENZOATE SYNTHASE"/>
    <property type="match status" value="1"/>
</dbReference>
<dbReference type="NCBIfam" id="NF002782">
    <property type="entry name" value="PRK02901.1"/>
    <property type="match status" value="1"/>
</dbReference>
<evidence type="ECO:0000313" key="5">
    <source>
        <dbReference type="Proteomes" id="UP001321498"/>
    </source>
</evidence>
<feature type="region of interest" description="Disordered" evidence="2">
    <location>
        <begin position="246"/>
        <end position="271"/>
    </location>
</feature>
<dbReference type="PANTHER" id="PTHR48073">
    <property type="entry name" value="O-SUCCINYLBENZOATE SYNTHASE-RELATED"/>
    <property type="match status" value="1"/>
</dbReference>
<keyword evidence="5" id="KW-1185">Reference proteome</keyword>
<evidence type="ECO:0000313" key="4">
    <source>
        <dbReference type="EMBL" id="BDZ45595.1"/>
    </source>
</evidence>
<reference evidence="5" key="1">
    <citation type="journal article" date="2019" name="Int. J. Syst. Evol. Microbiol.">
        <title>The Global Catalogue of Microorganisms (GCM) 10K type strain sequencing project: providing services to taxonomists for standard genome sequencing and annotation.</title>
        <authorList>
            <consortium name="The Broad Institute Genomics Platform"/>
            <consortium name="The Broad Institute Genome Sequencing Center for Infectious Disease"/>
            <person name="Wu L."/>
            <person name="Ma J."/>
        </authorList>
    </citation>
    <scope>NUCLEOTIDE SEQUENCE [LARGE SCALE GENOMIC DNA]</scope>
    <source>
        <strain evidence="5">NBRC 108725</strain>
    </source>
</reference>
<name>A0ABM8GBJ2_9MICO</name>
<dbReference type="InterPro" id="IPR013342">
    <property type="entry name" value="Mandelate_racemase_C"/>
</dbReference>
<evidence type="ECO:0000256" key="2">
    <source>
        <dbReference type="SAM" id="MobiDB-lite"/>
    </source>
</evidence>
<organism evidence="4 5">
    <name type="scientific">Naasia aerilata</name>
    <dbReference type="NCBI Taxonomy" id="1162966"/>
    <lineage>
        <taxon>Bacteria</taxon>
        <taxon>Bacillati</taxon>
        <taxon>Actinomycetota</taxon>
        <taxon>Actinomycetes</taxon>
        <taxon>Micrococcales</taxon>
        <taxon>Microbacteriaceae</taxon>
        <taxon>Naasia</taxon>
    </lineage>
</organism>
<evidence type="ECO:0000256" key="1">
    <source>
        <dbReference type="ARBA" id="ARBA00022723"/>
    </source>
</evidence>
<dbReference type="InterPro" id="IPR018110">
    <property type="entry name" value="Mandel_Rmase/mucon_lact_enz_CS"/>
</dbReference>
<dbReference type="InterPro" id="IPR036849">
    <property type="entry name" value="Enolase-like_C_sf"/>
</dbReference>
<dbReference type="Pfam" id="PF13378">
    <property type="entry name" value="MR_MLE_C"/>
    <property type="match status" value="1"/>
</dbReference>
<proteinExistence type="predicted"/>
<dbReference type="SFLD" id="SFLDF00009">
    <property type="entry name" value="o-succinylbenzoate_synthase"/>
    <property type="match status" value="1"/>
</dbReference>
<dbReference type="SUPFAM" id="SSF51604">
    <property type="entry name" value="Enolase C-terminal domain-like"/>
    <property type="match status" value="1"/>
</dbReference>
<feature type="compositionally biased region" description="Low complexity" evidence="2">
    <location>
        <begin position="246"/>
        <end position="261"/>
    </location>
</feature>
<dbReference type="SFLD" id="SFLDS00001">
    <property type="entry name" value="Enolase"/>
    <property type="match status" value="1"/>
</dbReference>
<feature type="domain" description="Mandelate racemase/muconate lactonizing enzyme C-terminal" evidence="3">
    <location>
        <begin position="26"/>
        <end position="125"/>
    </location>
</feature>
<dbReference type="SMART" id="SM00922">
    <property type="entry name" value="MR_MLE"/>
    <property type="match status" value="1"/>
</dbReference>
<evidence type="ECO:0000259" key="3">
    <source>
        <dbReference type="SMART" id="SM00922"/>
    </source>
</evidence>
<dbReference type="SFLD" id="SFLDG00180">
    <property type="entry name" value="muconate_cycloisomerase"/>
    <property type="match status" value="1"/>
</dbReference>
<dbReference type="Gene3D" id="3.20.20.120">
    <property type="entry name" value="Enolase-like C-terminal domain"/>
    <property type="match status" value="1"/>
</dbReference>
<accession>A0ABM8GBJ2</accession>
<dbReference type="Proteomes" id="UP001321498">
    <property type="component" value="Chromosome"/>
</dbReference>
<dbReference type="InterPro" id="IPR029065">
    <property type="entry name" value="Enolase_C-like"/>
</dbReference>
<dbReference type="EMBL" id="AP027731">
    <property type="protein sequence ID" value="BDZ45595.1"/>
    <property type="molecule type" value="Genomic_DNA"/>
</dbReference>